<organism evidence="8 9">
    <name type="scientific">Crossiella cryophila</name>
    <dbReference type="NCBI Taxonomy" id="43355"/>
    <lineage>
        <taxon>Bacteria</taxon>
        <taxon>Bacillati</taxon>
        <taxon>Actinomycetota</taxon>
        <taxon>Actinomycetes</taxon>
        <taxon>Pseudonocardiales</taxon>
        <taxon>Pseudonocardiaceae</taxon>
        <taxon>Crossiella</taxon>
    </lineage>
</organism>
<comment type="similarity">
    <text evidence="1 7">Belongs to the cytochrome P450 family.</text>
</comment>
<evidence type="ECO:0000256" key="2">
    <source>
        <dbReference type="ARBA" id="ARBA00022617"/>
    </source>
</evidence>
<dbReference type="RefSeq" id="WP_185007366.1">
    <property type="nucleotide sequence ID" value="NZ_BAAAUI010000054.1"/>
</dbReference>
<dbReference type="InterPro" id="IPR036396">
    <property type="entry name" value="Cyt_P450_sf"/>
</dbReference>
<evidence type="ECO:0000313" key="8">
    <source>
        <dbReference type="EMBL" id="MBB4681078.1"/>
    </source>
</evidence>
<protein>
    <submittedName>
        <fullName evidence="8">Cytochrome P450</fullName>
    </submittedName>
</protein>
<gene>
    <name evidence="8" type="ORF">HNR67_007196</name>
</gene>
<dbReference type="Pfam" id="PF00067">
    <property type="entry name" value="p450"/>
    <property type="match status" value="1"/>
</dbReference>
<keyword evidence="3 7" id="KW-0479">Metal-binding</keyword>
<dbReference type="GO" id="GO:0020037">
    <property type="term" value="F:heme binding"/>
    <property type="evidence" value="ECO:0007669"/>
    <property type="project" value="InterPro"/>
</dbReference>
<dbReference type="SUPFAM" id="SSF48264">
    <property type="entry name" value="Cytochrome P450"/>
    <property type="match status" value="1"/>
</dbReference>
<evidence type="ECO:0000313" key="9">
    <source>
        <dbReference type="Proteomes" id="UP000533598"/>
    </source>
</evidence>
<dbReference type="PANTHER" id="PTHR46696">
    <property type="entry name" value="P450, PUTATIVE (EUROFUNG)-RELATED"/>
    <property type="match status" value="1"/>
</dbReference>
<accession>A0A7W7CJU9</accession>
<name>A0A7W7CJU9_9PSEU</name>
<sequence length="395" mass="43500">MTVPACPFDQEFFADPYPAYAAWRAEAAAVPARTPDGAPVWLVSREYDVRAALADPRLSVSKRNSNGAGYRGFALPPALDANLLNLDAPDHTRLRRLVTAAFTPRRMAAMRPMIQAETARLLDRIAVQGGGDVLADLAFPLPLKVIGELLGVPEAGRHDFDGWTTTLIAPDPDDPGAAVKAIGNMQAFLVHLVAEKRKQPAEDLLSALVSTRDSGERVSEDELVSLAFLLLWTGYENPVHLIGNGVLALLRHPEQLALLREGEVDPAQAVEELLRYDQPYQFAIRRFPIEDIEIGEVTIPAGDTVLLAINSANRDQTCFTQAERLDLRRGHNPHLAFGHGPHHCPAAPLARIEAEETITALVRRFPKLRLAVGEDELRWRPSWRSHSLRALPVEI</sequence>
<dbReference type="GO" id="GO:0005506">
    <property type="term" value="F:iron ion binding"/>
    <property type="evidence" value="ECO:0007669"/>
    <property type="project" value="InterPro"/>
</dbReference>
<dbReference type="InterPro" id="IPR001128">
    <property type="entry name" value="Cyt_P450"/>
</dbReference>
<evidence type="ECO:0000256" key="5">
    <source>
        <dbReference type="ARBA" id="ARBA00023004"/>
    </source>
</evidence>
<dbReference type="EMBL" id="JACHMH010000001">
    <property type="protein sequence ID" value="MBB4681078.1"/>
    <property type="molecule type" value="Genomic_DNA"/>
</dbReference>
<dbReference type="GO" id="GO:0016705">
    <property type="term" value="F:oxidoreductase activity, acting on paired donors, with incorporation or reduction of molecular oxygen"/>
    <property type="evidence" value="ECO:0007669"/>
    <property type="project" value="InterPro"/>
</dbReference>
<dbReference type="InterPro" id="IPR017972">
    <property type="entry name" value="Cyt_P450_CS"/>
</dbReference>
<keyword evidence="9" id="KW-1185">Reference proteome</keyword>
<dbReference type="CDD" id="cd11029">
    <property type="entry name" value="CYP107-like"/>
    <property type="match status" value="1"/>
</dbReference>
<dbReference type="Proteomes" id="UP000533598">
    <property type="component" value="Unassembled WGS sequence"/>
</dbReference>
<keyword evidence="2 7" id="KW-0349">Heme</keyword>
<dbReference type="PANTHER" id="PTHR46696:SF1">
    <property type="entry name" value="CYTOCHROME P450 YJIB-RELATED"/>
    <property type="match status" value="1"/>
</dbReference>
<evidence type="ECO:0000256" key="4">
    <source>
        <dbReference type="ARBA" id="ARBA00023002"/>
    </source>
</evidence>
<evidence type="ECO:0000256" key="7">
    <source>
        <dbReference type="RuleBase" id="RU000461"/>
    </source>
</evidence>
<dbReference type="PRINTS" id="PR00359">
    <property type="entry name" value="BP450"/>
</dbReference>
<dbReference type="InterPro" id="IPR002397">
    <property type="entry name" value="Cyt_P450_B"/>
</dbReference>
<dbReference type="FunFam" id="1.10.630.10:FF:000018">
    <property type="entry name" value="Cytochrome P450 monooxygenase"/>
    <property type="match status" value="1"/>
</dbReference>
<reference evidence="8 9" key="1">
    <citation type="submission" date="2020-08" db="EMBL/GenBank/DDBJ databases">
        <title>Sequencing the genomes of 1000 actinobacteria strains.</title>
        <authorList>
            <person name="Klenk H.-P."/>
        </authorList>
    </citation>
    <scope>NUCLEOTIDE SEQUENCE [LARGE SCALE GENOMIC DNA]</scope>
    <source>
        <strain evidence="8 9">DSM 44230</strain>
    </source>
</reference>
<keyword evidence="6 7" id="KW-0503">Monooxygenase</keyword>
<dbReference type="AlphaFoldDB" id="A0A7W7CJU9"/>
<proteinExistence type="inferred from homology"/>
<dbReference type="Gene3D" id="1.10.630.10">
    <property type="entry name" value="Cytochrome P450"/>
    <property type="match status" value="1"/>
</dbReference>
<evidence type="ECO:0000256" key="6">
    <source>
        <dbReference type="ARBA" id="ARBA00023033"/>
    </source>
</evidence>
<keyword evidence="4 7" id="KW-0560">Oxidoreductase</keyword>
<keyword evidence="5 7" id="KW-0408">Iron</keyword>
<dbReference type="PROSITE" id="PS00086">
    <property type="entry name" value="CYTOCHROME_P450"/>
    <property type="match status" value="1"/>
</dbReference>
<evidence type="ECO:0000256" key="3">
    <source>
        <dbReference type="ARBA" id="ARBA00022723"/>
    </source>
</evidence>
<comment type="caution">
    <text evidence="8">The sequence shown here is derived from an EMBL/GenBank/DDBJ whole genome shotgun (WGS) entry which is preliminary data.</text>
</comment>
<dbReference type="GO" id="GO:0004497">
    <property type="term" value="F:monooxygenase activity"/>
    <property type="evidence" value="ECO:0007669"/>
    <property type="project" value="UniProtKB-KW"/>
</dbReference>
<evidence type="ECO:0000256" key="1">
    <source>
        <dbReference type="ARBA" id="ARBA00010617"/>
    </source>
</evidence>